<reference evidence="3" key="1">
    <citation type="submission" date="2016-10" db="EMBL/GenBank/DDBJ databases">
        <authorList>
            <person name="Varghese N."/>
            <person name="Submissions S."/>
        </authorList>
    </citation>
    <scope>NUCLEOTIDE SEQUENCE [LARGE SCALE GENOMIC DNA]</scope>
    <source>
        <strain evidence="3">ATCC 25963</strain>
    </source>
</reference>
<evidence type="ECO:0000256" key="1">
    <source>
        <dbReference type="SAM" id="Phobius"/>
    </source>
</evidence>
<keyword evidence="1" id="KW-0812">Transmembrane</keyword>
<keyword evidence="3" id="KW-1185">Reference proteome</keyword>
<keyword evidence="1" id="KW-1133">Transmembrane helix</keyword>
<dbReference type="STRING" id="54.SAMN02745121_07003"/>
<name>A0A1I2G2M9_9BACT</name>
<evidence type="ECO:0000313" key="3">
    <source>
        <dbReference type="Proteomes" id="UP000199400"/>
    </source>
</evidence>
<keyword evidence="1" id="KW-0472">Membrane</keyword>
<dbReference type="Proteomes" id="UP000199400">
    <property type="component" value="Unassembled WGS sequence"/>
</dbReference>
<gene>
    <name evidence="2" type="ORF">SAMN02745121_07003</name>
</gene>
<accession>A0A1I2G2M9</accession>
<dbReference type="RefSeq" id="WP_143141178.1">
    <property type="nucleotide sequence ID" value="NZ_FOMX01000029.1"/>
</dbReference>
<proteinExistence type="predicted"/>
<dbReference type="EMBL" id="FOMX01000029">
    <property type="protein sequence ID" value="SFF11247.1"/>
    <property type="molecule type" value="Genomic_DNA"/>
</dbReference>
<dbReference type="AlphaFoldDB" id="A0A1I2G2M9"/>
<protein>
    <submittedName>
        <fullName evidence="2">Uncharacterized protein</fullName>
    </submittedName>
</protein>
<evidence type="ECO:0000313" key="2">
    <source>
        <dbReference type="EMBL" id="SFF11247.1"/>
    </source>
</evidence>
<sequence>MPSALESLAAELLFEQKAGEEAPGVEVVEGRLCSVAELRRAVLAGALLSGLVSVIAGVGVGYLLGLRDGRDG</sequence>
<organism evidence="2 3">
    <name type="scientific">Nannocystis exedens</name>
    <dbReference type="NCBI Taxonomy" id="54"/>
    <lineage>
        <taxon>Bacteria</taxon>
        <taxon>Pseudomonadati</taxon>
        <taxon>Myxococcota</taxon>
        <taxon>Polyangia</taxon>
        <taxon>Nannocystales</taxon>
        <taxon>Nannocystaceae</taxon>
        <taxon>Nannocystis</taxon>
    </lineage>
</organism>
<feature type="transmembrane region" description="Helical" evidence="1">
    <location>
        <begin position="41"/>
        <end position="64"/>
    </location>
</feature>